<accession>A0ACC2HTU1</accession>
<keyword evidence="2" id="KW-1185">Reference proteome</keyword>
<gene>
    <name evidence="1" type="ORF">OPT61_g9581</name>
</gene>
<comment type="caution">
    <text evidence="1">The sequence shown here is derived from an EMBL/GenBank/DDBJ whole genome shotgun (WGS) entry which is preliminary data.</text>
</comment>
<proteinExistence type="predicted"/>
<sequence>MAASIPRSRCLFAVPARQVVPRSRTASQCARTFATTSDNPPAAPTSSKAQRARTSFSDTLNAGPSFADFVSPNAPLSPAEAYEIKTATVGPEGRKKTITRLPEWLKTPIPVNQNYKKIKKDLRGLNLHTVCEEAKCPNISDCWGGSNKSAATATIMLMGDTCTRGCRFCSVKTAKAPPPLDPHEPENTAEALRRWGLGYVVLTSVDRDDLADGGARHFAETIMKIKQKAPTMLVEALTGDYAGDMEMVKKVALSGLDVYAHNVETTEALTPFVRDRRAKFRQSLDVLRTAKEAQPTLITKTSIMLGLGETDEQLWDALRELRKNNVDVVTFGQYMRPTKRHMAVHEYVTPDKFELWRQRALDLGFLYCASGPLVRSSYKAGEAFIENVLKKRRLGGAGNSEVASSSATESQTLNVAYFVNWGIYGRNYHAQDLPADELTHVLYAFANVRPESGEVYLTDTWSDTDKHYEHDSWNDVGTNVYGCAKQLFLQKKKHRQMKVLLSIGGWTYSSNFAQPASTPQGRARFANSAVDIMMNLGFDGT</sequence>
<organism evidence="1 2">
    <name type="scientific">Boeremia exigua</name>
    <dbReference type="NCBI Taxonomy" id="749465"/>
    <lineage>
        <taxon>Eukaryota</taxon>
        <taxon>Fungi</taxon>
        <taxon>Dikarya</taxon>
        <taxon>Ascomycota</taxon>
        <taxon>Pezizomycotina</taxon>
        <taxon>Dothideomycetes</taxon>
        <taxon>Pleosporomycetidae</taxon>
        <taxon>Pleosporales</taxon>
        <taxon>Pleosporineae</taxon>
        <taxon>Didymellaceae</taxon>
        <taxon>Boeremia</taxon>
    </lineage>
</organism>
<evidence type="ECO:0000313" key="2">
    <source>
        <dbReference type="Proteomes" id="UP001153331"/>
    </source>
</evidence>
<dbReference type="Proteomes" id="UP001153331">
    <property type="component" value="Unassembled WGS sequence"/>
</dbReference>
<name>A0ACC2HTU1_9PLEO</name>
<protein>
    <submittedName>
        <fullName evidence="1">Uncharacterized protein</fullName>
    </submittedName>
</protein>
<dbReference type="EMBL" id="JAPHNI010001189">
    <property type="protein sequence ID" value="KAJ8106374.1"/>
    <property type="molecule type" value="Genomic_DNA"/>
</dbReference>
<reference evidence="1" key="1">
    <citation type="submission" date="2022-11" db="EMBL/GenBank/DDBJ databases">
        <title>Genome Sequence of Boeremia exigua.</title>
        <authorList>
            <person name="Buettner E."/>
        </authorList>
    </citation>
    <scope>NUCLEOTIDE SEQUENCE</scope>
    <source>
        <strain evidence="1">CU02</strain>
    </source>
</reference>
<evidence type="ECO:0000313" key="1">
    <source>
        <dbReference type="EMBL" id="KAJ8106374.1"/>
    </source>
</evidence>